<dbReference type="GO" id="GO:0043709">
    <property type="term" value="P:cell adhesion involved in single-species biofilm formation"/>
    <property type="evidence" value="ECO:0007669"/>
    <property type="project" value="TreeGrafter"/>
</dbReference>
<keyword evidence="4" id="KW-1185">Reference proteome</keyword>
<dbReference type="InterPro" id="IPR043128">
    <property type="entry name" value="Rev_trsase/Diguanyl_cyclase"/>
</dbReference>
<feature type="transmembrane region" description="Helical" evidence="1">
    <location>
        <begin position="36"/>
        <end position="58"/>
    </location>
</feature>
<dbReference type="OrthoDB" id="9807794at2"/>
<keyword evidence="1" id="KW-0812">Transmembrane</keyword>
<dbReference type="SUPFAM" id="SSF55073">
    <property type="entry name" value="Nucleotide cyclase"/>
    <property type="match status" value="1"/>
</dbReference>
<dbReference type="InterPro" id="IPR029787">
    <property type="entry name" value="Nucleotide_cyclase"/>
</dbReference>
<organism evidence="3 4">
    <name type="scientific">Aminipila luticellarii</name>
    <dbReference type="NCBI Taxonomy" id="2507160"/>
    <lineage>
        <taxon>Bacteria</taxon>
        <taxon>Bacillati</taxon>
        <taxon>Bacillota</taxon>
        <taxon>Clostridia</taxon>
        <taxon>Peptostreptococcales</taxon>
        <taxon>Anaerovoracaceae</taxon>
        <taxon>Aminipila</taxon>
    </lineage>
</organism>
<evidence type="ECO:0000256" key="1">
    <source>
        <dbReference type="SAM" id="Phobius"/>
    </source>
</evidence>
<dbReference type="GO" id="GO:1902201">
    <property type="term" value="P:negative regulation of bacterial-type flagellum-dependent cell motility"/>
    <property type="evidence" value="ECO:0007669"/>
    <property type="project" value="TreeGrafter"/>
</dbReference>
<dbReference type="CDD" id="cd01949">
    <property type="entry name" value="GGDEF"/>
    <property type="match status" value="1"/>
</dbReference>
<protein>
    <submittedName>
        <fullName evidence="3">Diguanylate cyclase</fullName>
    </submittedName>
</protein>
<dbReference type="InterPro" id="IPR050469">
    <property type="entry name" value="Diguanylate_Cyclase"/>
</dbReference>
<dbReference type="KEGG" id="amij:EQM06_02270"/>
<feature type="transmembrane region" description="Helical" evidence="1">
    <location>
        <begin position="64"/>
        <end position="82"/>
    </location>
</feature>
<feature type="transmembrane region" description="Helical" evidence="1">
    <location>
        <begin position="119"/>
        <end position="136"/>
    </location>
</feature>
<feature type="transmembrane region" description="Helical" evidence="1">
    <location>
        <begin position="169"/>
        <end position="190"/>
    </location>
</feature>
<dbReference type="GO" id="GO:0052621">
    <property type="term" value="F:diguanylate cyclase activity"/>
    <property type="evidence" value="ECO:0007669"/>
    <property type="project" value="TreeGrafter"/>
</dbReference>
<dbReference type="GO" id="GO:0005886">
    <property type="term" value="C:plasma membrane"/>
    <property type="evidence" value="ECO:0007669"/>
    <property type="project" value="TreeGrafter"/>
</dbReference>
<dbReference type="SMART" id="SM00267">
    <property type="entry name" value="GGDEF"/>
    <property type="match status" value="1"/>
</dbReference>
<proteinExistence type="predicted"/>
<accession>A0A410PTB5</accession>
<dbReference type="AlphaFoldDB" id="A0A410PTB5"/>
<keyword evidence="1" id="KW-0472">Membrane</keyword>
<dbReference type="Gene3D" id="3.30.70.270">
    <property type="match status" value="1"/>
</dbReference>
<feature type="domain" description="GGDEF" evidence="2">
    <location>
        <begin position="234"/>
        <end position="370"/>
    </location>
</feature>
<dbReference type="EMBL" id="CP035281">
    <property type="protein sequence ID" value="QAT42149.1"/>
    <property type="molecule type" value="Genomic_DNA"/>
</dbReference>
<dbReference type="PROSITE" id="PS50887">
    <property type="entry name" value="GGDEF"/>
    <property type="match status" value="1"/>
</dbReference>
<dbReference type="InterPro" id="IPR000160">
    <property type="entry name" value="GGDEF_dom"/>
</dbReference>
<feature type="transmembrane region" description="Helical" evidence="1">
    <location>
        <begin position="89"/>
        <end position="113"/>
    </location>
</feature>
<dbReference type="Pfam" id="PF00990">
    <property type="entry name" value="GGDEF"/>
    <property type="match status" value="1"/>
</dbReference>
<feature type="transmembrane region" description="Helical" evidence="1">
    <location>
        <begin position="143"/>
        <end position="163"/>
    </location>
</feature>
<reference evidence="3 4" key="1">
    <citation type="submission" date="2019-01" db="EMBL/GenBank/DDBJ databases">
        <title>Draft genomes of a novel of Aminipila strains.</title>
        <authorList>
            <person name="Ma S."/>
        </authorList>
    </citation>
    <scope>NUCLEOTIDE SEQUENCE [LARGE SCALE GENOMIC DNA]</scope>
    <source>
        <strain evidence="4">JN-39</strain>
    </source>
</reference>
<gene>
    <name evidence="3" type="ORF">EQM06_02270</name>
</gene>
<evidence type="ECO:0000313" key="4">
    <source>
        <dbReference type="Proteomes" id="UP000287601"/>
    </source>
</evidence>
<evidence type="ECO:0000313" key="3">
    <source>
        <dbReference type="EMBL" id="QAT42149.1"/>
    </source>
</evidence>
<dbReference type="Proteomes" id="UP000287601">
    <property type="component" value="Chromosome"/>
</dbReference>
<dbReference type="PANTHER" id="PTHR45138:SF9">
    <property type="entry name" value="DIGUANYLATE CYCLASE DGCM-RELATED"/>
    <property type="match status" value="1"/>
</dbReference>
<dbReference type="NCBIfam" id="TIGR00254">
    <property type="entry name" value="GGDEF"/>
    <property type="match status" value="1"/>
</dbReference>
<name>A0A410PTB5_9FIRM</name>
<keyword evidence="1" id="KW-1133">Transmembrane helix</keyword>
<evidence type="ECO:0000259" key="2">
    <source>
        <dbReference type="PROSITE" id="PS50887"/>
    </source>
</evidence>
<dbReference type="PANTHER" id="PTHR45138">
    <property type="entry name" value="REGULATORY COMPONENTS OF SENSORY TRANSDUCTION SYSTEM"/>
    <property type="match status" value="1"/>
</dbReference>
<sequence>MLYSMIDLYQKDLVKMVKKSIFIRNFQQICKVNNHILSRLSLTIALIWGVFFFFLSIAASERSFLPFFGLCFLVSGSVYLLSKFIVSKHVYLVLPLMYAYLIYCLLAAIYFGVFTPPQSVSVTFICLLVMSPSLIIDKRWRINSIMISSAILFGLTSFFYQAALIAKMNIINCIVFGILGLVMGQLMYPIQINYIETQRKLTKQRDTDILTSLFNRRKLSDTLDNWDSNYNPHPLTVAIMVDIDQFKQYNDRYGHQRGDVCLKQMGRCFSSFFKPYGLSIFRYGGEEFVALGKEYEYEELRSICQKLLKTVEALQIPFPESPDGILTISIGFAEYNLCHAYDYKDLIDMADQGLYKAKEAGRNRAVGYLD</sequence>